<feature type="chain" id="PRO_5045233677" description="Squalene cyclase C-terminal domain-containing protein" evidence="1">
    <location>
        <begin position="23"/>
        <end position="389"/>
    </location>
</feature>
<dbReference type="RefSeq" id="WP_338687239.1">
    <property type="nucleotide sequence ID" value="NZ_AP024702.1"/>
</dbReference>
<proteinExistence type="predicted"/>
<sequence>MKKFQTTATLILTAVTLGGASAQDAPPNPYLSLQNEMKQSIARGNAWLAEQQNEKGYWGDPGLPAVTALALTAAVRDPSLDLSKPFPEHIEKGFQWLLSQQKEDGGIYNRGLAVYNTATAVTALTAAARDVYEPAIVKGRNYLISQQWDIDKPKETDNPNDGGIGYGSSNDHSDLSNTYLAIEALRLSRQVIEDGKHGEQPELDWDAAITFLSRCQNLTETNDQEWASDDPKNKGGFIYNPESSKAGEDDLGNGQIALRSYGSISYAGLLSLIYAKLEPTDPRVVAVKEWLGKNYTIDENPGMGAQGLYYYYQAMSKALSAAGIDRLPLENGKTADWRKDLGGKLLSLQRENGSWVNDNARWMESDAMLVSAYTLMALEQVYFSIPGKP</sequence>
<dbReference type="InterPro" id="IPR008930">
    <property type="entry name" value="Terpenoid_cyclase/PrenylTrfase"/>
</dbReference>
<evidence type="ECO:0000313" key="2">
    <source>
        <dbReference type="EMBL" id="BCX50265.1"/>
    </source>
</evidence>
<evidence type="ECO:0000313" key="3">
    <source>
        <dbReference type="Proteomes" id="UP001374893"/>
    </source>
</evidence>
<dbReference type="SUPFAM" id="SSF48239">
    <property type="entry name" value="Terpenoid cyclases/Protein prenyltransferases"/>
    <property type="match status" value="1"/>
</dbReference>
<name>A0ABM7REU5_9BACT</name>
<dbReference type="EMBL" id="AP024702">
    <property type="protein sequence ID" value="BCX50265.1"/>
    <property type="molecule type" value="Genomic_DNA"/>
</dbReference>
<keyword evidence="1" id="KW-0732">Signal</keyword>
<dbReference type="CDD" id="cd00688">
    <property type="entry name" value="ISOPREN_C2_like"/>
    <property type="match status" value="1"/>
</dbReference>
<gene>
    <name evidence="2" type="ORF">HAHE_41730</name>
</gene>
<organism evidence="2 3">
    <name type="scientific">Haloferula helveola</name>
    <dbReference type="NCBI Taxonomy" id="490095"/>
    <lineage>
        <taxon>Bacteria</taxon>
        <taxon>Pseudomonadati</taxon>
        <taxon>Verrucomicrobiota</taxon>
        <taxon>Verrucomicrobiia</taxon>
        <taxon>Verrucomicrobiales</taxon>
        <taxon>Verrucomicrobiaceae</taxon>
        <taxon>Haloferula</taxon>
    </lineage>
</organism>
<feature type="signal peptide" evidence="1">
    <location>
        <begin position="1"/>
        <end position="22"/>
    </location>
</feature>
<evidence type="ECO:0000256" key="1">
    <source>
        <dbReference type="SAM" id="SignalP"/>
    </source>
</evidence>
<accession>A0ABM7REU5</accession>
<dbReference type="Gene3D" id="1.50.10.20">
    <property type="match status" value="1"/>
</dbReference>
<evidence type="ECO:0008006" key="4">
    <source>
        <dbReference type="Google" id="ProtNLM"/>
    </source>
</evidence>
<protein>
    <recommendedName>
        <fullName evidence="4">Squalene cyclase C-terminal domain-containing protein</fullName>
    </recommendedName>
</protein>
<dbReference type="Proteomes" id="UP001374893">
    <property type="component" value="Chromosome"/>
</dbReference>
<keyword evidence="3" id="KW-1185">Reference proteome</keyword>
<reference evidence="2 3" key="1">
    <citation type="submission" date="2021-06" db="EMBL/GenBank/DDBJ databases">
        <title>Complete genome of Haloferula helveola possessing various polysaccharide degrading enzymes.</title>
        <authorList>
            <person name="Takami H."/>
            <person name="Huang C."/>
            <person name="Hamasaki K."/>
        </authorList>
    </citation>
    <scope>NUCLEOTIDE SEQUENCE [LARGE SCALE GENOMIC DNA]</scope>
    <source>
        <strain evidence="2 3">CN-1</strain>
    </source>
</reference>